<evidence type="ECO:0000256" key="2">
    <source>
        <dbReference type="SAM" id="MobiDB-lite"/>
    </source>
</evidence>
<name>A0AAW1JE89_POPJA</name>
<keyword evidence="4" id="KW-1185">Reference proteome</keyword>
<proteinExistence type="predicted"/>
<feature type="compositionally biased region" description="Basic and acidic residues" evidence="2">
    <location>
        <begin position="21"/>
        <end position="34"/>
    </location>
</feature>
<protein>
    <submittedName>
        <fullName evidence="3">Uncharacterized protein</fullName>
    </submittedName>
</protein>
<dbReference type="EMBL" id="JASPKY010000411">
    <property type="protein sequence ID" value="KAK9701614.1"/>
    <property type="molecule type" value="Genomic_DNA"/>
</dbReference>
<reference evidence="3 4" key="1">
    <citation type="journal article" date="2024" name="BMC Genomics">
        <title>De novo assembly and annotation of Popillia japonica's genome with initial clues to its potential as an invasive pest.</title>
        <authorList>
            <person name="Cucini C."/>
            <person name="Boschi S."/>
            <person name="Funari R."/>
            <person name="Cardaioli E."/>
            <person name="Iannotti N."/>
            <person name="Marturano G."/>
            <person name="Paoli F."/>
            <person name="Bruttini M."/>
            <person name="Carapelli A."/>
            <person name="Frati F."/>
            <person name="Nardi F."/>
        </authorList>
    </citation>
    <scope>NUCLEOTIDE SEQUENCE [LARGE SCALE GENOMIC DNA]</scope>
    <source>
        <strain evidence="3">DMR45628</strain>
    </source>
</reference>
<feature type="region of interest" description="Disordered" evidence="2">
    <location>
        <begin position="1"/>
        <end position="34"/>
    </location>
</feature>
<evidence type="ECO:0000256" key="1">
    <source>
        <dbReference type="SAM" id="Coils"/>
    </source>
</evidence>
<dbReference type="AlphaFoldDB" id="A0AAW1JE89"/>
<accession>A0AAW1JE89</accession>
<feature type="coiled-coil region" evidence="1">
    <location>
        <begin position="72"/>
        <end position="99"/>
    </location>
</feature>
<keyword evidence="1" id="KW-0175">Coiled coil</keyword>
<organism evidence="3 4">
    <name type="scientific">Popillia japonica</name>
    <name type="common">Japanese beetle</name>
    <dbReference type="NCBI Taxonomy" id="7064"/>
    <lineage>
        <taxon>Eukaryota</taxon>
        <taxon>Metazoa</taxon>
        <taxon>Ecdysozoa</taxon>
        <taxon>Arthropoda</taxon>
        <taxon>Hexapoda</taxon>
        <taxon>Insecta</taxon>
        <taxon>Pterygota</taxon>
        <taxon>Neoptera</taxon>
        <taxon>Endopterygota</taxon>
        <taxon>Coleoptera</taxon>
        <taxon>Polyphaga</taxon>
        <taxon>Scarabaeiformia</taxon>
        <taxon>Scarabaeidae</taxon>
        <taxon>Rutelinae</taxon>
        <taxon>Popillia</taxon>
    </lineage>
</organism>
<evidence type="ECO:0000313" key="3">
    <source>
        <dbReference type="EMBL" id="KAK9701614.1"/>
    </source>
</evidence>
<comment type="caution">
    <text evidence="3">The sequence shown here is derived from an EMBL/GenBank/DDBJ whole genome shotgun (WGS) entry which is preliminary data.</text>
</comment>
<evidence type="ECO:0000313" key="4">
    <source>
        <dbReference type="Proteomes" id="UP001458880"/>
    </source>
</evidence>
<dbReference type="Proteomes" id="UP001458880">
    <property type="component" value="Unassembled WGS sequence"/>
</dbReference>
<gene>
    <name evidence="3" type="ORF">QE152_g30493</name>
</gene>
<sequence>MVHKSRSENYLVKSENIPSSKRSEKTKKQPEELRKKISKITDAVKNLECSLLESKQHDRQLLLNTHGEKVKNQKLAYELEEARKENKQLLNVLQQQCSNDPDQVSRSASRSQLDRTSSYSSISMVHLQYKYEELLASHEGLLKVLESKIKESQQCYRENGSLRDELQTLMTQISNSEKTIETLCNKYLNLKERKDRKKGKFRSSSFRQSICTALCNKYLNLKERKDRKIANLRYERDTLRLVHNQLVQLLHKKCMDEDRLLSGQLRKSAEPNRALLLNEIRCCNKLQHENARLNQENRILRSRLGIADANEKNST</sequence>